<evidence type="ECO:0000256" key="6">
    <source>
        <dbReference type="SAM" id="SignalP"/>
    </source>
</evidence>
<comment type="similarity">
    <text evidence="2">Belongs to the peptidase C13 family.</text>
</comment>
<evidence type="ECO:0000256" key="2">
    <source>
        <dbReference type="ARBA" id="ARBA00009941"/>
    </source>
</evidence>
<proteinExistence type="inferred from homology"/>
<comment type="pathway">
    <text evidence="1">Glycolipid biosynthesis; glycosylphosphatidylinositol-anchor biosynthesis.</text>
</comment>
<dbReference type="PANTHER" id="PTHR48067">
    <property type="entry name" value="GPI-ANCHOR TRANSAMIDASE"/>
    <property type="match status" value="1"/>
</dbReference>
<feature type="transmembrane region" description="Helical" evidence="5">
    <location>
        <begin position="387"/>
        <end position="405"/>
    </location>
</feature>
<evidence type="ECO:0000256" key="1">
    <source>
        <dbReference type="ARBA" id="ARBA00004687"/>
    </source>
</evidence>
<dbReference type="EMBL" id="JARPOI010000008">
    <property type="protein sequence ID" value="KAJ9175254.1"/>
    <property type="molecule type" value="Genomic_DNA"/>
</dbReference>
<name>A0ABQ9M8M7_HEVBR</name>
<keyword evidence="5" id="KW-1133">Transmembrane helix</keyword>
<feature type="signal peptide" evidence="6">
    <location>
        <begin position="1"/>
        <end position="31"/>
    </location>
</feature>
<evidence type="ECO:0000313" key="7">
    <source>
        <dbReference type="EMBL" id="KAJ9175254.1"/>
    </source>
</evidence>
<gene>
    <name evidence="7" type="ORF">P3X46_013826</name>
</gene>
<keyword evidence="4 6" id="KW-0732">Signal</keyword>
<dbReference type="PANTHER" id="PTHR48067:SF1">
    <property type="entry name" value="GPI-ANCHOR TRANSAMIDASE"/>
    <property type="match status" value="1"/>
</dbReference>
<evidence type="ECO:0000256" key="3">
    <source>
        <dbReference type="ARBA" id="ARBA00022502"/>
    </source>
</evidence>
<feature type="chain" id="PRO_5045671558" description="GPI-anchor transamidase" evidence="6">
    <location>
        <begin position="32"/>
        <end position="407"/>
    </location>
</feature>
<keyword evidence="5" id="KW-0812">Transmembrane</keyword>
<organism evidence="7 8">
    <name type="scientific">Hevea brasiliensis</name>
    <name type="common">Para rubber tree</name>
    <name type="synonym">Siphonia brasiliensis</name>
    <dbReference type="NCBI Taxonomy" id="3981"/>
    <lineage>
        <taxon>Eukaryota</taxon>
        <taxon>Viridiplantae</taxon>
        <taxon>Streptophyta</taxon>
        <taxon>Embryophyta</taxon>
        <taxon>Tracheophyta</taxon>
        <taxon>Spermatophyta</taxon>
        <taxon>Magnoliopsida</taxon>
        <taxon>eudicotyledons</taxon>
        <taxon>Gunneridae</taxon>
        <taxon>Pentapetalae</taxon>
        <taxon>rosids</taxon>
        <taxon>fabids</taxon>
        <taxon>Malpighiales</taxon>
        <taxon>Euphorbiaceae</taxon>
        <taxon>Crotonoideae</taxon>
        <taxon>Micrandreae</taxon>
        <taxon>Hevea</taxon>
    </lineage>
</organism>
<dbReference type="Gene3D" id="3.40.50.1460">
    <property type="match status" value="1"/>
</dbReference>
<dbReference type="Pfam" id="PF01650">
    <property type="entry name" value="Peptidase_C13"/>
    <property type="match status" value="1"/>
</dbReference>
<dbReference type="InterPro" id="IPR001096">
    <property type="entry name" value="Peptidase_C13"/>
</dbReference>
<dbReference type="PRINTS" id="PR00776">
    <property type="entry name" value="HEMOGLOBNASE"/>
</dbReference>
<evidence type="ECO:0000256" key="4">
    <source>
        <dbReference type="ARBA" id="ARBA00022729"/>
    </source>
</evidence>
<keyword evidence="8" id="KW-1185">Reference proteome</keyword>
<protein>
    <recommendedName>
        <fullName evidence="9">GPI-anchor transamidase</fullName>
    </recommendedName>
</protein>
<comment type="caution">
    <text evidence="7">The sequence shown here is derived from an EMBL/GenBank/DDBJ whole genome shotgun (WGS) entry which is preliminary data.</text>
</comment>
<reference evidence="7 8" key="1">
    <citation type="journal article" date="2023" name="Plant Biotechnol. J.">
        <title>Chromosome-level wild Hevea brasiliensis genome provides new tools for genomic-assisted breeding and valuable loci to elevate rubber yield.</title>
        <authorList>
            <person name="Cheng H."/>
            <person name="Song X."/>
            <person name="Hu Y."/>
            <person name="Wu T."/>
            <person name="Yang Q."/>
            <person name="An Z."/>
            <person name="Feng S."/>
            <person name="Deng Z."/>
            <person name="Wu W."/>
            <person name="Zeng X."/>
            <person name="Tu M."/>
            <person name="Wang X."/>
            <person name="Huang H."/>
        </authorList>
    </citation>
    <scope>NUCLEOTIDE SEQUENCE [LARGE SCALE GENOMIC DNA]</scope>
    <source>
        <strain evidence="7">MT/VB/25A 57/8</strain>
    </source>
</reference>
<dbReference type="InterPro" id="IPR028361">
    <property type="entry name" value="GPI_transamidase"/>
</dbReference>
<evidence type="ECO:0008006" key="9">
    <source>
        <dbReference type="Google" id="ProtNLM"/>
    </source>
</evidence>
<dbReference type="PIRSF" id="PIRSF019663">
    <property type="entry name" value="Legumain"/>
    <property type="match status" value="1"/>
</dbReference>
<dbReference type="Proteomes" id="UP001174677">
    <property type="component" value="Chromosome 8"/>
</dbReference>
<keyword evidence="5" id="KW-0472">Membrane</keyword>
<keyword evidence="3" id="KW-0337">GPI-anchor biosynthesis</keyword>
<evidence type="ECO:0000256" key="5">
    <source>
        <dbReference type="SAM" id="Phobius"/>
    </source>
</evidence>
<sequence length="407" mass="46969">MWFKIYSNNMVVWLVLLLLGSSLLFSSIASASLSSSTDTTMHTNNWAVLVCTSRFWFNYRHMANTLSLYRTVKRLGIPDERIILMLADDMACNPRNKYPAQVFNNENHRLNLYGENVEVDYRGYEVTVENFMRVLTGRHEAAVPRSKRLLSDEGSHILLYMTGHGGDEFLKFQDSEELQSHDLADAVKQMKEKRRFKELLIMVDTCQAATLFNQLHSPGVLAIGSSMKEENSYSHHLDSDVGVSVVDRFTFYTLAFFERLNMYDNASLSSLFTSYDPNTLMSTAYYRTDLYQRRLEEVPVTNFFGSVMETIHTDSAYRIHQRKVTDRVERKRPLEKSVDHGGRRTLIHSNKDDQISDGKTQVHVCPFTQMWSTLNSKVERIEDVDSLVNYGLIIMLPFLILSVWLSL</sequence>
<dbReference type="PIRSF" id="PIRSF500138">
    <property type="entry name" value="GPI8"/>
    <property type="match status" value="1"/>
</dbReference>
<accession>A0ABQ9M8M7</accession>
<evidence type="ECO:0000313" key="8">
    <source>
        <dbReference type="Proteomes" id="UP001174677"/>
    </source>
</evidence>